<evidence type="ECO:0000256" key="1">
    <source>
        <dbReference type="ARBA" id="ARBA00004370"/>
    </source>
</evidence>
<dbReference type="Proteomes" id="UP000518266">
    <property type="component" value="Unassembled WGS sequence"/>
</dbReference>
<evidence type="ECO:0000256" key="6">
    <source>
        <dbReference type="SAM" id="SignalP"/>
    </source>
</evidence>
<dbReference type="PANTHER" id="PTHR12080">
    <property type="entry name" value="SIGNALING LYMPHOCYTIC ACTIVATION MOLECULE"/>
    <property type="match status" value="1"/>
</dbReference>
<evidence type="ECO:0000313" key="7">
    <source>
        <dbReference type="EMBL" id="KAF3841766.1"/>
    </source>
</evidence>
<dbReference type="Pfam" id="PF13895">
    <property type="entry name" value="Ig_2"/>
    <property type="match status" value="1"/>
</dbReference>
<comment type="subcellular location">
    <subcellularLocation>
        <location evidence="1">Membrane</location>
    </subcellularLocation>
</comment>
<dbReference type="PANTHER" id="PTHR12080:SF125">
    <property type="entry name" value="CD48 ANTIGEN-LIKE"/>
    <property type="match status" value="1"/>
</dbReference>
<dbReference type="OrthoDB" id="8963023at2759"/>
<accession>A0A7J5XXC2</accession>
<evidence type="ECO:0000256" key="3">
    <source>
        <dbReference type="ARBA" id="ARBA00023136"/>
    </source>
</evidence>
<evidence type="ECO:0000256" key="2">
    <source>
        <dbReference type="ARBA" id="ARBA00022729"/>
    </source>
</evidence>
<keyword evidence="5" id="KW-0812">Transmembrane</keyword>
<dbReference type="EMBL" id="JAAKFY010000019">
    <property type="protein sequence ID" value="KAF3841766.1"/>
    <property type="molecule type" value="Genomic_DNA"/>
</dbReference>
<proteinExistence type="predicted"/>
<gene>
    <name evidence="7" type="ORF">F7725_023717</name>
</gene>
<keyword evidence="5" id="KW-1133">Transmembrane helix</keyword>
<dbReference type="InterPro" id="IPR013783">
    <property type="entry name" value="Ig-like_fold"/>
</dbReference>
<dbReference type="AlphaFoldDB" id="A0A7J5XXC2"/>
<organism evidence="7 8">
    <name type="scientific">Dissostichus mawsoni</name>
    <name type="common">Antarctic cod</name>
    <dbReference type="NCBI Taxonomy" id="36200"/>
    <lineage>
        <taxon>Eukaryota</taxon>
        <taxon>Metazoa</taxon>
        <taxon>Chordata</taxon>
        <taxon>Craniata</taxon>
        <taxon>Vertebrata</taxon>
        <taxon>Euteleostomi</taxon>
        <taxon>Actinopterygii</taxon>
        <taxon>Neopterygii</taxon>
        <taxon>Teleostei</taxon>
        <taxon>Neoteleostei</taxon>
        <taxon>Acanthomorphata</taxon>
        <taxon>Eupercaria</taxon>
        <taxon>Perciformes</taxon>
        <taxon>Notothenioidei</taxon>
        <taxon>Nototheniidae</taxon>
        <taxon>Dissostichus</taxon>
    </lineage>
</organism>
<name>A0A7J5XXC2_DISMA</name>
<feature type="transmembrane region" description="Helical" evidence="5">
    <location>
        <begin position="302"/>
        <end position="328"/>
    </location>
</feature>
<sequence>MGKVLVFSLLVLASLRSASTEEKFIKEGGSVTLELKPAPSDPITVIQWKFKESILAEWVKDVLPLTHNREHILLDIVSGHLAMEKMTEAEEGVYSVEVNNNVQKETYNVVLIKDVPKPKIWISPVSFSDESDQCTLNCEGDTTGAEPVTYSWKIGDGEWKESRRDMRITHEEHGQVKIFTCKMKNPVSEKESDPLPNIFDREMSLESSGEGNEVVLIKDVPKPSIWVSPLTCSHESFKCTLTCEGDPWKIGDGNWTESERDMIVIKGEHGHLKTFTCKMKNPVSEEESTAHMILFLPADSGLWIKVLGAVMRSLALLALLGVVVFAVWRNRETLRKRMCPCQSRERDYENEA</sequence>
<feature type="signal peptide" evidence="6">
    <location>
        <begin position="1"/>
        <end position="20"/>
    </location>
</feature>
<keyword evidence="4" id="KW-0325">Glycoprotein</keyword>
<reference evidence="7 8" key="1">
    <citation type="submission" date="2020-03" db="EMBL/GenBank/DDBJ databases">
        <title>Dissostichus mawsoni Genome sequencing and assembly.</title>
        <authorList>
            <person name="Park H."/>
        </authorList>
    </citation>
    <scope>NUCLEOTIDE SEQUENCE [LARGE SCALE GENOMIC DNA]</scope>
    <source>
        <strain evidence="7">DM0001</strain>
        <tissue evidence="7">Muscle</tissue>
    </source>
</reference>
<dbReference type="GO" id="GO:0016020">
    <property type="term" value="C:membrane"/>
    <property type="evidence" value="ECO:0007669"/>
    <property type="project" value="UniProtKB-SubCell"/>
</dbReference>
<keyword evidence="3 5" id="KW-0472">Membrane</keyword>
<keyword evidence="2 6" id="KW-0732">Signal</keyword>
<dbReference type="Gene3D" id="2.60.40.10">
    <property type="entry name" value="Immunoglobulins"/>
    <property type="match status" value="3"/>
</dbReference>
<evidence type="ECO:0000313" key="8">
    <source>
        <dbReference type="Proteomes" id="UP000518266"/>
    </source>
</evidence>
<evidence type="ECO:0000256" key="5">
    <source>
        <dbReference type="SAM" id="Phobius"/>
    </source>
</evidence>
<dbReference type="SUPFAM" id="SSF48726">
    <property type="entry name" value="Immunoglobulin"/>
    <property type="match status" value="2"/>
</dbReference>
<protein>
    <submittedName>
        <fullName evidence="7">Uncharacterized protein</fullName>
    </submittedName>
</protein>
<evidence type="ECO:0000256" key="4">
    <source>
        <dbReference type="ARBA" id="ARBA00023180"/>
    </source>
</evidence>
<dbReference type="InterPro" id="IPR036179">
    <property type="entry name" value="Ig-like_dom_sf"/>
</dbReference>
<feature type="chain" id="PRO_5029475616" evidence="6">
    <location>
        <begin position="21"/>
        <end position="352"/>
    </location>
</feature>
<comment type="caution">
    <text evidence="7">The sequence shown here is derived from an EMBL/GenBank/DDBJ whole genome shotgun (WGS) entry which is preliminary data.</text>
</comment>
<dbReference type="InterPro" id="IPR015631">
    <property type="entry name" value="CD2/SLAM_rcpt"/>
</dbReference>
<keyword evidence="8" id="KW-1185">Reference proteome</keyword>